<dbReference type="PANTHER" id="PTHR24055">
    <property type="entry name" value="MITOGEN-ACTIVATED PROTEIN KINASE"/>
    <property type="match status" value="1"/>
</dbReference>
<keyword evidence="3 6" id="KW-0547">Nucleotide-binding</keyword>
<dbReference type="GO" id="GO:0004674">
    <property type="term" value="F:protein serine/threonine kinase activity"/>
    <property type="evidence" value="ECO:0007669"/>
    <property type="project" value="UniProtKB-KW"/>
</dbReference>
<evidence type="ECO:0000256" key="5">
    <source>
        <dbReference type="ARBA" id="ARBA00022840"/>
    </source>
</evidence>
<dbReference type="InterPro" id="IPR008271">
    <property type="entry name" value="Ser/Thr_kinase_AS"/>
</dbReference>
<dbReference type="PROSITE" id="PS50011">
    <property type="entry name" value="PROTEIN_KINASE_DOM"/>
    <property type="match status" value="1"/>
</dbReference>
<dbReference type="InterPro" id="IPR011009">
    <property type="entry name" value="Kinase-like_dom_sf"/>
</dbReference>
<keyword evidence="4" id="KW-0418">Kinase</keyword>
<dbReference type="FunFam" id="1.10.510.10:FF:000624">
    <property type="entry name" value="Mitogen-activated protein kinase"/>
    <property type="match status" value="1"/>
</dbReference>
<evidence type="ECO:0000256" key="4">
    <source>
        <dbReference type="ARBA" id="ARBA00022777"/>
    </source>
</evidence>
<keyword evidence="1 7" id="KW-0723">Serine/threonine-protein kinase</keyword>
<evidence type="ECO:0000313" key="9">
    <source>
        <dbReference type="EMBL" id="CAG9802730.1"/>
    </source>
</evidence>
<evidence type="ECO:0000259" key="8">
    <source>
        <dbReference type="PROSITE" id="PS50011"/>
    </source>
</evidence>
<dbReference type="PROSITE" id="PS00108">
    <property type="entry name" value="PROTEIN_KINASE_ST"/>
    <property type="match status" value="1"/>
</dbReference>
<evidence type="ECO:0000256" key="6">
    <source>
        <dbReference type="PROSITE-ProRule" id="PRU10141"/>
    </source>
</evidence>
<evidence type="ECO:0000256" key="2">
    <source>
        <dbReference type="ARBA" id="ARBA00022679"/>
    </source>
</evidence>
<proteinExistence type="inferred from homology"/>
<sequence>MLTSVKNDKYILKNKIGEGAFSEVFKAKKDPTRELVAAKRLTRYFVNIEEVEDYTELKVLRKLTSHDNVATIIDYIFQDNCLILLFELMDFSLYDFIKDRKKKLSETRCKNYLFQLGQGLMYLHTNEIFHRDLKPENCLLRINPELLKSNPTQAEIIQIADLGSATFTQYPFPRSPYISTRWYRSPEIILAPGYYGPKMDIWALGCVFYEMLTFHPLFPGINDSDQLEKIHRILGKPSKYMLTRFKKMNYECDFEDKRPVDLYKILPMLSTNGIEILKRTLAYHPDNRITAKKLLEHVYFDDLRNRFEKKLSLKGMLCTKSDTTSTAKSKKLKSSFSNVSSISGFDIVQQQLSKYELERNWNNPKGSFKKSFIKNFESSIVGSD</sequence>
<organism evidence="9 10">
    <name type="scientific">Chironomus riparius</name>
    <dbReference type="NCBI Taxonomy" id="315576"/>
    <lineage>
        <taxon>Eukaryota</taxon>
        <taxon>Metazoa</taxon>
        <taxon>Ecdysozoa</taxon>
        <taxon>Arthropoda</taxon>
        <taxon>Hexapoda</taxon>
        <taxon>Insecta</taxon>
        <taxon>Pterygota</taxon>
        <taxon>Neoptera</taxon>
        <taxon>Endopterygota</taxon>
        <taxon>Diptera</taxon>
        <taxon>Nematocera</taxon>
        <taxon>Chironomoidea</taxon>
        <taxon>Chironomidae</taxon>
        <taxon>Chironominae</taxon>
        <taxon>Chironomus</taxon>
    </lineage>
</organism>
<evidence type="ECO:0000256" key="7">
    <source>
        <dbReference type="RuleBase" id="RU000304"/>
    </source>
</evidence>
<dbReference type="Pfam" id="PF00069">
    <property type="entry name" value="Pkinase"/>
    <property type="match status" value="1"/>
</dbReference>
<gene>
    <name evidence="9" type="ORF">CHIRRI_LOCUS5635</name>
</gene>
<dbReference type="PROSITE" id="PS00107">
    <property type="entry name" value="PROTEIN_KINASE_ATP"/>
    <property type="match status" value="1"/>
</dbReference>
<dbReference type="InterPro" id="IPR050117">
    <property type="entry name" value="MAPK"/>
</dbReference>
<name>A0A9N9WR87_9DIPT</name>
<keyword evidence="10" id="KW-1185">Reference proteome</keyword>
<dbReference type="Gene3D" id="1.10.510.10">
    <property type="entry name" value="Transferase(Phosphotransferase) domain 1"/>
    <property type="match status" value="1"/>
</dbReference>
<dbReference type="SMART" id="SM00220">
    <property type="entry name" value="S_TKc"/>
    <property type="match status" value="1"/>
</dbReference>
<dbReference type="SUPFAM" id="SSF56112">
    <property type="entry name" value="Protein kinase-like (PK-like)"/>
    <property type="match status" value="1"/>
</dbReference>
<reference evidence="9" key="1">
    <citation type="submission" date="2022-01" db="EMBL/GenBank/DDBJ databases">
        <authorList>
            <person name="King R."/>
        </authorList>
    </citation>
    <scope>NUCLEOTIDE SEQUENCE</scope>
</reference>
<dbReference type="InterPro" id="IPR000719">
    <property type="entry name" value="Prot_kinase_dom"/>
</dbReference>
<feature type="domain" description="Protein kinase" evidence="8">
    <location>
        <begin position="10"/>
        <end position="300"/>
    </location>
</feature>
<dbReference type="OrthoDB" id="2158884at2759"/>
<dbReference type="Proteomes" id="UP001153620">
    <property type="component" value="Chromosome 2"/>
</dbReference>
<protein>
    <recommendedName>
        <fullName evidence="8">Protein kinase domain-containing protein</fullName>
    </recommendedName>
</protein>
<comment type="similarity">
    <text evidence="7">Belongs to the protein kinase superfamily.</text>
</comment>
<dbReference type="InterPro" id="IPR017441">
    <property type="entry name" value="Protein_kinase_ATP_BS"/>
</dbReference>
<evidence type="ECO:0000313" key="10">
    <source>
        <dbReference type="Proteomes" id="UP001153620"/>
    </source>
</evidence>
<evidence type="ECO:0000256" key="1">
    <source>
        <dbReference type="ARBA" id="ARBA00022527"/>
    </source>
</evidence>
<keyword evidence="5 6" id="KW-0067">ATP-binding</keyword>
<dbReference type="AlphaFoldDB" id="A0A9N9WR87"/>
<accession>A0A9N9WR87</accession>
<reference evidence="9" key="2">
    <citation type="submission" date="2022-10" db="EMBL/GenBank/DDBJ databases">
        <authorList>
            <consortium name="ENA_rothamsted_submissions"/>
            <consortium name="culmorum"/>
            <person name="King R."/>
        </authorList>
    </citation>
    <scope>NUCLEOTIDE SEQUENCE</scope>
</reference>
<dbReference type="Gene3D" id="3.30.200.20">
    <property type="entry name" value="Phosphorylase Kinase, domain 1"/>
    <property type="match status" value="1"/>
</dbReference>
<dbReference type="GO" id="GO:0005524">
    <property type="term" value="F:ATP binding"/>
    <property type="evidence" value="ECO:0007669"/>
    <property type="project" value="UniProtKB-UniRule"/>
</dbReference>
<evidence type="ECO:0000256" key="3">
    <source>
        <dbReference type="ARBA" id="ARBA00022741"/>
    </source>
</evidence>
<dbReference type="EMBL" id="OU895878">
    <property type="protein sequence ID" value="CAG9802730.1"/>
    <property type="molecule type" value="Genomic_DNA"/>
</dbReference>
<keyword evidence="2" id="KW-0808">Transferase</keyword>
<feature type="binding site" evidence="6">
    <location>
        <position position="39"/>
    </location>
    <ligand>
        <name>ATP</name>
        <dbReference type="ChEBI" id="CHEBI:30616"/>
    </ligand>
</feature>